<keyword evidence="1" id="KW-0812">Transmembrane</keyword>
<evidence type="ECO:0000256" key="1">
    <source>
        <dbReference type="SAM" id="Phobius"/>
    </source>
</evidence>
<dbReference type="InterPro" id="IPR056902">
    <property type="entry name" value="NTF2_YvbJ"/>
</dbReference>
<feature type="domain" description="TcaA 4th" evidence="4">
    <location>
        <begin position="252"/>
        <end position="308"/>
    </location>
</feature>
<name>A0ABY7X001_9BACL</name>
<reference evidence="6 7" key="1">
    <citation type="submission" date="2023-02" db="EMBL/GenBank/DDBJ databases">
        <title>A bacterium isolated from plastisphere.</title>
        <authorList>
            <person name="Sun Y."/>
        </authorList>
    </citation>
    <scope>NUCLEOTIDE SEQUENCE [LARGE SCALE GENOMIC DNA]</scope>
    <source>
        <strain evidence="7">a-1</strain>
    </source>
</reference>
<sequence>MDCPNCSKELSATQQFCPNCGTKVEPVASMEATKPTSPVESKVPPSKKRVGKGLMVTALSLLLIAGATYFGFYQFMYTPEKQIEQIRTAVTSEDAKALAPLLRLKEGKVTEAQAAALLTGLSQAELTEATVGYLDRASRSIGASNEGLPLRLREIGKTYGVFKRYGLELILQTMYVSSNFDAITVSLPDPYGKEKLESEGDQVVIRDAFPGMVEVSVKYDGQYGADQAVKTFNSLESSNQDEPFMVAFEGLSVELDQTYNDAPLFVNGEDSGKTVGEWKTYGPVPKQGVSLSTYIEMPWGMIESKQVLAKPGGKPVKFEPKVDADTIAFTENIITRHAEEWVNFMYYEDLSALTVVTDEAYLAKQRKTYDIMQAENQEWYGSFDGVEVINQKTKLTKWNKKMAIETEAVVGINSQFMTDGEEDAPQRLVKSRFRYVITEPFDDGTYHIVEATYLE</sequence>
<dbReference type="EMBL" id="CP118099">
    <property type="protein sequence ID" value="WDH75315.1"/>
    <property type="molecule type" value="Genomic_DNA"/>
</dbReference>
<dbReference type="PANTHER" id="PTHR40038">
    <property type="entry name" value="MEMBRANE-ASSOCIATED PROTEIN TCAA"/>
    <property type="match status" value="1"/>
</dbReference>
<dbReference type="Pfam" id="PF13240">
    <property type="entry name" value="Zn_Ribbon_1"/>
    <property type="match status" value="1"/>
</dbReference>
<dbReference type="InterPro" id="IPR026870">
    <property type="entry name" value="Zinc_ribbon_dom"/>
</dbReference>
<feature type="domain" description="YvbJ-like NTF2-like" evidence="5">
    <location>
        <begin position="334"/>
        <end position="428"/>
    </location>
</feature>
<dbReference type="PANTHER" id="PTHR40038:SF1">
    <property type="entry name" value="MEMBRANE-ASSOCIATED PROTEIN TCAA"/>
    <property type="match status" value="1"/>
</dbReference>
<evidence type="ECO:0000259" key="4">
    <source>
        <dbReference type="Pfam" id="PF22820"/>
    </source>
</evidence>
<organism evidence="6 7">
    <name type="scientific">Exiguobacterium marinum</name>
    <dbReference type="NCBI Taxonomy" id="273528"/>
    <lineage>
        <taxon>Bacteria</taxon>
        <taxon>Bacillati</taxon>
        <taxon>Bacillota</taxon>
        <taxon>Bacilli</taxon>
        <taxon>Bacillales</taxon>
        <taxon>Bacillales Family XII. Incertae Sedis</taxon>
        <taxon>Exiguobacterium</taxon>
    </lineage>
</organism>
<dbReference type="RefSeq" id="WP_274356487.1">
    <property type="nucleotide sequence ID" value="NZ_CP118099.1"/>
</dbReference>
<feature type="domain" description="TcaA second" evidence="3">
    <location>
        <begin position="79"/>
        <end position="168"/>
    </location>
</feature>
<evidence type="ECO:0000259" key="3">
    <source>
        <dbReference type="Pfam" id="PF22813"/>
    </source>
</evidence>
<dbReference type="Pfam" id="PF22820">
    <property type="entry name" value="TcaA_3rd_4th"/>
    <property type="match status" value="1"/>
</dbReference>
<feature type="domain" description="Zinc-ribbon" evidence="2">
    <location>
        <begin position="3"/>
        <end position="24"/>
    </location>
</feature>
<dbReference type="InterPro" id="IPR054529">
    <property type="entry name" value="TcaA_2nd"/>
</dbReference>
<evidence type="ECO:0000259" key="2">
    <source>
        <dbReference type="Pfam" id="PF13240"/>
    </source>
</evidence>
<evidence type="ECO:0000313" key="6">
    <source>
        <dbReference type="EMBL" id="WDH75315.1"/>
    </source>
</evidence>
<dbReference type="Pfam" id="PF22813">
    <property type="entry name" value="TcaA_2nd"/>
    <property type="match status" value="1"/>
</dbReference>
<evidence type="ECO:0000313" key="7">
    <source>
        <dbReference type="Proteomes" id="UP001213680"/>
    </source>
</evidence>
<accession>A0ABY7X001</accession>
<dbReference type="InterPro" id="IPR054530">
    <property type="entry name" value="TcaA_4th"/>
</dbReference>
<feature type="transmembrane region" description="Helical" evidence="1">
    <location>
        <begin position="54"/>
        <end position="76"/>
    </location>
</feature>
<keyword evidence="1" id="KW-1133">Transmembrane helix</keyword>
<proteinExistence type="predicted"/>
<dbReference type="Proteomes" id="UP001213680">
    <property type="component" value="Chromosome"/>
</dbReference>
<keyword evidence="1" id="KW-0472">Membrane</keyword>
<protein>
    <submittedName>
        <fullName evidence="6">Zinc-ribbon domain-containing protein</fullName>
    </submittedName>
</protein>
<dbReference type="Pfam" id="PF25155">
    <property type="entry name" value="NTF2_YvbJ"/>
    <property type="match status" value="1"/>
</dbReference>
<evidence type="ECO:0000259" key="5">
    <source>
        <dbReference type="Pfam" id="PF25155"/>
    </source>
</evidence>
<gene>
    <name evidence="6" type="ORF">PTI97_10845</name>
</gene>
<keyword evidence="7" id="KW-1185">Reference proteome</keyword>